<dbReference type="Pfam" id="PF17900">
    <property type="entry name" value="Peptidase_M1_N"/>
    <property type="match status" value="1"/>
</dbReference>
<feature type="binding site" evidence="24">
    <location>
        <position position="487"/>
    </location>
    <ligand>
        <name>Zn(2+)</name>
        <dbReference type="ChEBI" id="CHEBI:29105"/>
        <note>catalytic</note>
    </ligand>
</feature>
<comment type="cofactor">
    <cofactor evidence="24">
        <name>Zn(2+)</name>
        <dbReference type="ChEBI" id="CHEBI:29105"/>
    </cofactor>
    <text evidence="24">Binds 1 zinc ion per subunit.</text>
</comment>
<keyword evidence="16" id="KW-0735">Signal-anchor</keyword>
<keyword evidence="11 27" id="KW-0812">Transmembrane</keyword>
<feature type="domain" description="Aminopeptidase N-like N-terminal" evidence="30">
    <location>
        <begin position="182"/>
        <end position="372"/>
    </location>
</feature>
<comment type="subcellular location">
    <subcellularLocation>
        <location evidence="3">Cell membrane</location>
        <topology evidence="3">Lipid-anchor</topology>
        <topology evidence="3">GPI-anchor</topology>
    </subcellularLocation>
    <subcellularLocation>
        <location evidence="2">Cell membrane</location>
        <topology evidence="2">Single-pass type II membrane protein</topology>
    </subcellularLocation>
</comment>
<dbReference type="SUPFAM" id="SSF55486">
    <property type="entry name" value="Metalloproteases ('zincins'), catalytic domain"/>
    <property type="match status" value="1"/>
</dbReference>
<name>A0A182TTF3_9DIPT</name>
<evidence type="ECO:0000313" key="32">
    <source>
        <dbReference type="Proteomes" id="UP000075902"/>
    </source>
</evidence>
<evidence type="ECO:0000256" key="19">
    <source>
        <dbReference type="ARBA" id="ARBA00023136"/>
    </source>
</evidence>
<dbReference type="VEuPathDB" id="VectorBase:AMEC008008"/>
<keyword evidence="22" id="KW-0449">Lipoprotein</keyword>
<evidence type="ECO:0000256" key="24">
    <source>
        <dbReference type="PIRSR" id="PIRSR634016-3"/>
    </source>
</evidence>
<evidence type="ECO:0000256" key="17">
    <source>
        <dbReference type="ARBA" id="ARBA00022989"/>
    </source>
</evidence>
<evidence type="ECO:0000256" key="20">
    <source>
        <dbReference type="ARBA" id="ARBA00023157"/>
    </source>
</evidence>
<accession>A0A182TTF3</accession>
<keyword evidence="8" id="KW-1003">Cell membrane</keyword>
<evidence type="ECO:0000256" key="14">
    <source>
        <dbReference type="ARBA" id="ARBA00022833"/>
    </source>
</evidence>
<dbReference type="InterPro" id="IPR034016">
    <property type="entry name" value="M1_APN-typ"/>
</dbReference>
<keyword evidence="20" id="KW-1015">Disulfide bond</keyword>
<feature type="domain" description="Peptidase M1 membrane alanine aminopeptidase" evidence="28">
    <location>
        <begin position="411"/>
        <end position="629"/>
    </location>
</feature>
<dbReference type="SUPFAM" id="SSF63737">
    <property type="entry name" value="Leukotriene A4 hydrolase N-terminal domain"/>
    <property type="match status" value="1"/>
</dbReference>
<dbReference type="InterPro" id="IPR014782">
    <property type="entry name" value="Peptidase_M1_dom"/>
</dbReference>
<evidence type="ECO:0000256" key="3">
    <source>
        <dbReference type="ARBA" id="ARBA00004609"/>
    </source>
</evidence>
<evidence type="ECO:0000256" key="22">
    <source>
        <dbReference type="ARBA" id="ARBA00023288"/>
    </source>
</evidence>
<keyword evidence="7" id="KW-0031">Aminopeptidase</keyword>
<evidence type="ECO:0000259" key="28">
    <source>
        <dbReference type="Pfam" id="PF01433"/>
    </source>
</evidence>
<dbReference type="GO" id="GO:0005737">
    <property type="term" value="C:cytoplasm"/>
    <property type="evidence" value="ECO:0007669"/>
    <property type="project" value="TreeGrafter"/>
</dbReference>
<sequence>MTVKPAAATAVSGTTTTVVIGSGMTIRPTAHFAGSASDREQRRRSIVILSLLAACAFLFVLSLCLLTALVLVGRNLSADAGSHSQLTVASDDKQHLFINNNHIDHDGDDDDAGEEERERTNEPQYNRSTIFLPNSVFNTSAAPPPVAVSPGTGPTGHMNRVFKMGTQVAERLGFRLPRHIRPVHYELWLQPDLQRETFSGRVGIELNVSESTNYIVLHSKKLSITETVLRTLGTATEEVTIARAYELPEHEYWVIETQGEIGAGAYRLSVQFNGSLADRIIGFYSSKYLDKTTNRTRTIATSKFEPTFARQAFPCFDEPHLKAEYTIHMVHPSGDGYTALSNMNVKETVADKPSTGLSTTTFERSVSMSTYLVVFIVSDFLHQEVLIVPEHGSSFPLRVYATPFQQENTAYALATARTIIQYYVKYFGIAYPLPKLDMAAIPDFVSGAMETWGLVTYRETSILYNNETSSTANKQRVAGVIAHELAHMWFGNLVTMKWWNELWLNEGFASYIEYKGMDAAHPDWGIEEQFIIDDLHGVLNLDATLGSHPIVMSVENPNQITEIFDTITYSKGASVIRMLEDFVTPPVFQQGVKRYLEKLAYANSVSEDLMRELDELVPDVSVTDVMDTFTRQKGLPVVTVTENALQYVLRQQRFLADQDANETEESPYGYRWYIPITYLASTDDPATAAPHRIWFPNDASRPELVIDKPAGSSWIKLNYRQIGYYRVNYPIAMWQQFGEALRKGVNTFTIGDRTGLLNDAFALADASLLAYNHALELTRYLSGETEYVPWSAIASKLKNIRNLLYNYQSYDDITTYTQTLVDAAVKSVGWDVPAEGGHMTNLLRTTILDLACSFGHPACLEEASKQFRGWLNDGAVIHPDLRSVVYTYGIQSGVTVPDWDKVLERFRQENDANEKTKLMVALASYPDQRTMRRFLDLSWDTALVRTQDQLSCIQYIAANRAGEQAAWEHVRENWPRLVARFGIGERNLGRMIPSVTGRFTTQARLTELEDFFARYPESGAGATARRQALENIQNNISWLERNEANVAAWLKEATAPQALCPVRRLPLTPHWVWHVNYPRPGQPRLSSPLRLAYLTAFRRPFVPSAHAPLTIDLLGVPVGDLLKASTFLVPRRSFSAIVDRRPPPPPPPPAWSVGCSSALPPCRREPFELRLSLPLLLTLVPVVDWLLLIEMQCESARVNVGRIAIGGIVPRLQLSFASSDMFDSCWHWLGVAAVPLPDCWCCCLLAAFPPPVPSPMPAPMQAILFEFTLNEPQPVTPYRETALYVWC</sequence>
<evidence type="ECO:0000256" key="5">
    <source>
        <dbReference type="ARBA" id="ARBA00011748"/>
    </source>
</evidence>
<protein>
    <recommendedName>
        <fullName evidence="6">glutamyl aminopeptidase</fullName>
        <ecNumber evidence="6">3.4.11.7</ecNumber>
    </recommendedName>
</protein>
<keyword evidence="32" id="KW-1185">Reference proteome</keyword>
<comment type="subunit">
    <text evidence="5">Homodimer; disulfide-linked.</text>
</comment>
<feature type="transmembrane region" description="Helical" evidence="27">
    <location>
        <begin position="46"/>
        <end position="72"/>
    </location>
</feature>
<dbReference type="FunFam" id="2.60.40.1730:FF:000001">
    <property type="entry name" value="Leucyl-cystinyl aminopeptidase"/>
    <property type="match status" value="1"/>
</dbReference>
<evidence type="ECO:0000256" key="7">
    <source>
        <dbReference type="ARBA" id="ARBA00022438"/>
    </source>
</evidence>
<reference evidence="32" key="1">
    <citation type="submission" date="2014-01" db="EMBL/GenBank/DDBJ databases">
        <title>The Genome Sequence of Anopheles melas CM1001059_A (V2).</title>
        <authorList>
            <consortium name="The Broad Institute Genomics Platform"/>
            <person name="Neafsey D.E."/>
            <person name="Besansky N."/>
            <person name="Howell P."/>
            <person name="Walton C."/>
            <person name="Young S.K."/>
            <person name="Zeng Q."/>
            <person name="Gargeya S."/>
            <person name="Fitzgerald M."/>
            <person name="Haas B."/>
            <person name="Abouelleil A."/>
            <person name="Allen A.W."/>
            <person name="Alvarado L."/>
            <person name="Arachchi H.M."/>
            <person name="Berlin A.M."/>
            <person name="Chapman S.B."/>
            <person name="Gainer-Dewar J."/>
            <person name="Goldberg J."/>
            <person name="Griggs A."/>
            <person name="Gujja S."/>
            <person name="Hansen M."/>
            <person name="Howarth C."/>
            <person name="Imamovic A."/>
            <person name="Ireland A."/>
            <person name="Larimer J."/>
            <person name="McCowan C."/>
            <person name="Murphy C."/>
            <person name="Pearson M."/>
            <person name="Poon T.W."/>
            <person name="Priest M."/>
            <person name="Roberts A."/>
            <person name="Saif S."/>
            <person name="Shea T."/>
            <person name="Sisk P."/>
            <person name="Sykes S."/>
            <person name="Wortman J."/>
            <person name="Nusbaum C."/>
            <person name="Birren B."/>
        </authorList>
    </citation>
    <scope>NUCLEOTIDE SEQUENCE [LARGE SCALE GENOMIC DNA]</scope>
    <source>
        <strain evidence="32">CM1001059</strain>
    </source>
</reference>
<dbReference type="CDD" id="cd09601">
    <property type="entry name" value="M1_APN-Q_like"/>
    <property type="match status" value="1"/>
</dbReference>
<dbReference type="FunFam" id="2.60.40.1910:FF:000003">
    <property type="entry name" value="Aminopeptidase"/>
    <property type="match status" value="1"/>
</dbReference>
<evidence type="ECO:0000256" key="26">
    <source>
        <dbReference type="SAM" id="MobiDB-lite"/>
    </source>
</evidence>
<evidence type="ECO:0000313" key="31">
    <source>
        <dbReference type="EnsemblMetazoa" id="AMEC008008-PA"/>
    </source>
</evidence>
<keyword evidence="13" id="KW-0378">Hydrolase</keyword>
<keyword evidence="18" id="KW-0482">Metalloprotease</keyword>
<evidence type="ECO:0000256" key="4">
    <source>
        <dbReference type="ARBA" id="ARBA00010136"/>
    </source>
</evidence>
<comment type="similarity">
    <text evidence="4">Belongs to the peptidase M1 family.</text>
</comment>
<dbReference type="GO" id="GO:0004230">
    <property type="term" value="F:glutamyl aminopeptidase activity"/>
    <property type="evidence" value="ECO:0007669"/>
    <property type="project" value="UniProtKB-EC"/>
</dbReference>
<dbReference type="FunFam" id="1.25.50.20:FF:000001">
    <property type="entry name" value="Aminopeptidase"/>
    <property type="match status" value="1"/>
</dbReference>
<evidence type="ECO:0000256" key="21">
    <source>
        <dbReference type="ARBA" id="ARBA00023180"/>
    </source>
</evidence>
<dbReference type="PRINTS" id="PR00756">
    <property type="entry name" value="ALADIPTASE"/>
</dbReference>
<evidence type="ECO:0000259" key="30">
    <source>
        <dbReference type="Pfam" id="PF17900"/>
    </source>
</evidence>
<dbReference type="GO" id="GO:0070006">
    <property type="term" value="F:metalloaminopeptidase activity"/>
    <property type="evidence" value="ECO:0007669"/>
    <property type="project" value="TreeGrafter"/>
</dbReference>
<feature type="binding site" evidence="24">
    <location>
        <position position="506"/>
    </location>
    <ligand>
        <name>Zn(2+)</name>
        <dbReference type="ChEBI" id="CHEBI:29105"/>
        <note>catalytic</note>
    </ligand>
</feature>
<comment type="catalytic activity">
    <reaction evidence="1">
        <text>Release of N-terminal glutamate (and to a lesser extent aspartate) from a peptide.</text>
        <dbReference type="EC" id="3.4.11.7"/>
    </reaction>
</comment>
<evidence type="ECO:0000256" key="18">
    <source>
        <dbReference type="ARBA" id="ARBA00023049"/>
    </source>
</evidence>
<keyword evidence="21" id="KW-0325">Glycoprotein</keyword>
<evidence type="ECO:0000256" key="10">
    <source>
        <dbReference type="ARBA" id="ARBA00022670"/>
    </source>
</evidence>
<evidence type="ECO:0000256" key="9">
    <source>
        <dbReference type="ARBA" id="ARBA00022622"/>
    </source>
</evidence>
<dbReference type="GO" id="GO:0008270">
    <property type="term" value="F:zinc ion binding"/>
    <property type="evidence" value="ECO:0007669"/>
    <property type="project" value="InterPro"/>
</dbReference>
<keyword evidence="9" id="KW-0336">GPI-anchor</keyword>
<dbReference type="InterPro" id="IPR024571">
    <property type="entry name" value="ERAP1-like_C_dom"/>
</dbReference>
<evidence type="ECO:0000256" key="27">
    <source>
        <dbReference type="SAM" id="Phobius"/>
    </source>
</evidence>
<dbReference type="Proteomes" id="UP000075902">
    <property type="component" value="Unassembled WGS sequence"/>
</dbReference>
<dbReference type="InterPro" id="IPR045357">
    <property type="entry name" value="Aminopeptidase_N-like_N"/>
</dbReference>
<keyword evidence="19 27" id="KW-0472">Membrane</keyword>
<evidence type="ECO:0000256" key="16">
    <source>
        <dbReference type="ARBA" id="ARBA00022968"/>
    </source>
</evidence>
<evidence type="ECO:0000256" key="25">
    <source>
        <dbReference type="PIRSR" id="PIRSR634016-4"/>
    </source>
</evidence>
<evidence type="ECO:0000259" key="29">
    <source>
        <dbReference type="Pfam" id="PF11838"/>
    </source>
</evidence>
<dbReference type="PANTHER" id="PTHR11533:SF276">
    <property type="entry name" value="GLUTAMYL AMINOPEPTIDASE"/>
    <property type="match status" value="1"/>
</dbReference>
<dbReference type="GO" id="GO:0006508">
    <property type="term" value="P:proteolysis"/>
    <property type="evidence" value="ECO:0007669"/>
    <property type="project" value="UniProtKB-KW"/>
</dbReference>
<evidence type="ECO:0000256" key="6">
    <source>
        <dbReference type="ARBA" id="ARBA00012567"/>
    </source>
</evidence>
<dbReference type="GO" id="GO:0043171">
    <property type="term" value="P:peptide catabolic process"/>
    <property type="evidence" value="ECO:0007669"/>
    <property type="project" value="TreeGrafter"/>
</dbReference>
<evidence type="ECO:0000256" key="11">
    <source>
        <dbReference type="ARBA" id="ARBA00022692"/>
    </source>
</evidence>
<keyword evidence="10" id="KW-0645">Protease</keyword>
<dbReference type="InterPro" id="IPR042097">
    <property type="entry name" value="Aminopeptidase_N-like_N_sf"/>
</dbReference>
<dbReference type="Pfam" id="PF01433">
    <property type="entry name" value="Peptidase_M1"/>
    <property type="match status" value="1"/>
</dbReference>
<feature type="domain" description="ERAP1-like C-terminal" evidence="29">
    <location>
        <begin position="714"/>
        <end position="1034"/>
    </location>
</feature>
<keyword evidence="15" id="KW-0106">Calcium</keyword>
<evidence type="ECO:0000256" key="12">
    <source>
        <dbReference type="ARBA" id="ARBA00022723"/>
    </source>
</evidence>
<dbReference type="InterPro" id="IPR027268">
    <property type="entry name" value="Peptidase_M4/M1_CTD_sf"/>
</dbReference>
<dbReference type="Pfam" id="PF11838">
    <property type="entry name" value="ERAP1_C"/>
    <property type="match status" value="1"/>
</dbReference>
<keyword evidence="14 24" id="KW-0862">Zinc</keyword>
<feature type="compositionally biased region" description="Acidic residues" evidence="26">
    <location>
        <begin position="106"/>
        <end position="115"/>
    </location>
</feature>
<dbReference type="Gene3D" id="1.10.390.10">
    <property type="entry name" value="Neutral Protease Domain 2"/>
    <property type="match status" value="1"/>
</dbReference>
<dbReference type="GO" id="GO:0042277">
    <property type="term" value="F:peptide binding"/>
    <property type="evidence" value="ECO:0007669"/>
    <property type="project" value="TreeGrafter"/>
</dbReference>
<keyword evidence="12 24" id="KW-0479">Metal-binding</keyword>
<evidence type="ECO:0000256" key="2">
    <source>
        <dbReference type="ARBA" id="ARBA00004401"/>
    </source>
</evidence>
<evidence type="ECO:0000256" key="8">
    <source>
        <dbReference type="ARBA" id="ARBA00022475"/>
    </source>
</evidence>
<dbReference type="FunFam" id="1.10.390.10:FF:000006">
    <property type="entry name" value="Puromycin-sensitive aminopeptidase"/>
    <property type="match status" value="1"/>
</dbReference>
<dbReference type="Gene3D" id="1.25.50.20">
    <property type="match status" value="1"/>
</dbReference>
<dbReference type="STRING" id="34690.A0A182TTF3"/>
<dbReference type="PANTHER" id="PTHR11533">
    <property type="entry name" value="PROTEASE M1 ZINC METALLOPROTEASE"/>
    <property type="match status" value="1"/>
</dbReference>
<evidence type="ECO:0000256" key="13">
    <source>
        <dbReference type="ARBA" id="ARBA00022801"/>
    </source>
</evidence>
<dbReference type="EnsemblMetazoa" id="AMEC008008-RA">
    <property type="protein sequence ID" value="AMEC008008-PA"/>
    <property type="gene ID" value="AMEC008008"/>
</dbReference>
<organism evidence="31 32">
    <name type="scientific">Anopheles melas</name>
    <dbReference type="NCBI Taxonomy" id="34690"/>
    <lineage>
        <taxon>Eukaryota</taxon>
        <taxon>Metazoa</taxon>
        <taxon>Ecdysozoa</taxon>
        <taxon>Arthropoda</taxon>
        <taxon>Hexapoda</taxon>
        <taxon>Insecta</taxon>
        <taxon>Pterygota</taxon>
        <taxon>Neoptera</taxon>
        <taxon>Endopterygota</taxon>
        <taxon>Diptera</taxon>
        <taxon>Nematocera</taxon>
        <taxon>Culicoidea</taxon>
        <taxon>Culicidae</taxon>
        <taxon>Anophelinae</taxon>
        <taxon>Anopheles</taxon>
    </lineage>
</organism>
<proteinExistence type="inferred from homology"/>
<dbReference type="EC" id="3.4.11.7" evidence="6"/>
<reference evidence="31" key="2">
    <citation type="submission" date="2020-05" db="UniProtKB">
        <authorList>
            <consortium name="EnsemblMetazoa"/>
        </authorList>
    </citation>
    <scope>IDENTIFICATION</scope>
    <source>
        <strain evidence="31">CM1001059</strain>
    </source>
</reference>
<keyword evidence="17 27" id="KW-1133">Transmembrane helix</keyword>
<dbReference type="GO" id="GO:0005886">
    <property type="term" value="C:plasma membrane"/>
    <property type="evidence" value="ECO:0007669"/>
    <property type="project" value="UniProtKB-SubCell"/>
</dbReference>
<feature type="binding site" evidence="24">
    <location>
        <position position="483"/>
    </location>
    <ligand>
        <name>Zn(2+)</name>
        <dbReference type="ChEBI" id="CHEBI:29105"/>
        <note>catalytic</note>
    </ligand>
</feature>
<evidence type="ECO:0000256" key="1">
    <source>
        <dbReference type="ARBA" id="ARBA00001703"/>
    </source>
</evidence>
<evidence type="ECO:0000256" key="15">
    <source>
        <dbReference type="ARBA" id="ARBA00022837"/>
    </source>
</evidence>
<feature type="site" description="Transition state stabilizer" evidence="25">
    <location>
        <position position="569"/>
    </location>
</feature>
<feature type="region of interest" description="Disordered" evidence="26">
    <location>
        <begin position="99"/>
        <end position="125"/>
    </location>
</feature>
<dbReference type="Gene3D" id="2.60.40.1730">
    <property type="entry name" value="tricorn interacting facor f3 domain"/>
    <property type="match status" value="1"/>
</dbReference>
<dbReference type="InterPro" id="IPR001930">
    <property type="entry name" value="Peptidase_M1"/>
</dbReference>
<dbReference type="GO" id="GO:0005615">
    <property type="term" value="C:extracellular space"/>
    <property type="evidence" value="ECO:0007669"/>
    <property type="project" value="TreeGrafter"/>
</dbReference>
<dbReference type="Gene3D" id="2.60.40.1910">
    <property type="match status" value="1"/>
</dbReference>
<dbReference type="GO" id="GO:0098552">
    <property type="term" value="C:side of membrane"/>
    <property type="evidence" value="ECO:0007669"/>
    <property type="project" value="UniProtKB-KW"/>
</dbReference>
<evidence type="ECO:0000256" key="23">
    <source>
        <dbReference type="PIRSR" id="PIRSR634016-1"/>
    </source>
</evidence>
<dbReference type="InterPro" id="IPR050344">
    <property type="entry name" value="Peptidase_M1_aminopeptidases"/>
</dbReference>
<feature type="active site" description="Proton acceptor" evidence="23">
    <location>
        <position position="484"/>
    </location>
</feature>